<dbReference type="EMBL" id="QSJP01000041">
    <property type="protein sequence ID" value="RHD79925.1"/>
    <property type="molecule type" value="Genomic_DNA"/>
</dbReference>
<evidence type="ECO:0000313" key="4">
    <source>
        <dbReference type="Proteomes" id="UP000284785"/>
    </source>
</evidence>
<dbReference type="AlphaFoldDB" id="A0A3E5HEW8"/>
<evidence type="ECO:0000256" key="1">
    <source>
        <dbReference type="SAM" id="MobiDB-lite"/>
    </source>
</evidence>
<feature type="compositionally biased region" description="Basic and acidic residues" evidence="1">
    <location>
        <begin position="57"/>
        <end position="71"/>
    </location>
</feature>
<dbReference type="Proteomes" id="UP000500882">
    <property type="component" value="Chromosome"/>
</dbReference>
<dbReference type="Proteomes" id="UP000284785">
    <property type="component" value="Unassembled WGS sequence"/>
</dbReference>
<name>A0A3E5HEW8_BACT4</name>
<evidence type="ECO:0000313" key="2">
    <source>
        <dbReference type="EMBL" id="BCA49426.1"/>
    </source>
</evidence>
<accession>A0A3E5HEW8</accession>
<protein>
    <submittedName>
        <fullName evidence="3">Uncharacterized protein</fullName>
    </submittedName>
</protein>
<dbReference type="EMBL" id="AP022660">
    <property type="protein sequence ID" value="BCA49426.1"/>
    <property type="molecule type" value="Genomic_DNA"/>
</dbReference>
<proteinExistence type="predicted"/>
<evidence type="ECO:0000313" key="5">
    <source>
        <dbReference type="Proteomes" id="UP000500882"/>
    </source>
</evidence>
<sequence length="83" mass="9265">MYLTCFYNHLKINSSIMEEKEDKKKGFFASLFAPKPCKCSCGVQIEEVEEDGNPSENLKKDETKVSEKNDTSENQGNSCGCCG</sequence>
<feature type="region of interest" description="Disordered" evidence="1">
    <location>
        <begin position="50"/>
        <end position="83"/>
    </location>
</feature>
<reference evidence="2 5" key="2">
    <citation type="submission" date="2020-02" db="EMBL/GenBank/DDBJ databases">
        <title>Whole-genome sequencing and comparative analysis of the genomes of Bacteroides thetaiotaomicron and Escherichia coli isolated from a healthy resident in Vietnam.</title>
        <authorList>
            <person name="Mohsin M."/>
            <person name="Tanaka K."/>
            <person name="Kawahara R."/>
            <person name="Kondo S."/>
            <person name="Noguchi H."/>
            <person name="Motooka D."/>
            <person name="Nakamura S."/>
            <person name="Khong D.T."/>
            <person name="Nguyen T.N."/>
            <person name="Tran H.T."/>
            <person name="Yamamoto Y."/>
        </authorList>
    </citation>
    <scope>NUCLEOTIDE SEQUENCE [LARGE SCALE GENOMIC DNA]</scope>
    <source>
        <strain evidence="2 5">F9-2</strain>
    </source>
</reference>
<evidence type="ECO:0000313" key="3">
    <source>
        <dbReference type="EMBL" id="RHD79925.1"/>
    </source>
</evidence>
<reference evidence="3 4" key="1">
    <citation type="submission" date="2018-08" db="EMBL/GenBank/DDBJ databases">
        <title>A genome reference for cultivated species of the human gut microbiota.</title>
        <authorList>
            <person name="Zou Y."/>
            <person name="Xue W."/>
            <person name="Luo G."/>
        </authorList>
    </citation>
    <scope>NUCLEOTIDE SEQUENCE [LARGE SCALE GENOMIC DNA]</scope>
    <source>
        <strain evidence="3 4">AM30-26</strain>
    </source>
</reference>
<feature type="compositionally biased region" description="Polar residues" evidence="1">
    <location>
        <begin position="72"/>
        <end position="83"/>
    </location>
</feature>
<gene>
    <name evidence="2" type="ORF">BatF92_13680</name>
    <name evidence="3" type="ORF">DW780_26845</name>
</gene>
<organism evidence="3 4">
    <name type="scientific">Bacteroides thetaiotaomicron</name>
    <dbReference type="NCBI Taxonomy" id="818"/>
    <lineage>
        <taxon>Bacteria</taxon>
        <taxon>Pseudomonadati</taxon>
        <taxon>Bacteroidota</taxon>
        <taxon>Bacteroidia</taxon>
        <taxon>Bacteroidales</taxon>
        <taxon>Bacteroidaceae</taxon>
        <taxon>Bacteroides</taxon>
    </lineage>
</organism>